<feature type="compositionally biased region" description="Low complexity" evidence="2">
    <location>
        <begin position="1304"/>
        <end position="1316"/>
    </location>
</feature>
<dbReference type="GO" id="GO:0036064">
    <property type="term" value="C:ciliary basal body"/>
    <property type="evidence" value="ECO:0007669"/>
    <property type="project" value="TreeGrafter"/>
</dbReference>
<feature type="compositionally biased region" description="Basic and acidic residues" evidence="2">
    <location>
        <begin position="1243"/>
        <end position="1264"/>
    </location>
</feature>
<feature type="region of interest" description="Disordered" evidence="2">
    <location>
        <begin position="440"/>
        <end position="463"/>
    </location>
</feature>
<sequence>MDNGASVLPYINLDDSTSSSGAADVLIRSTKVVLEKNGQKGEGGGEVPGLSSSSNVNLYIRRLSGSSHSDCITQKSNVKCGLMERVVPPVLPANMPSSLSTGPEEDHIAPDSATRKRHVPRAGKVMVKTSGNRARDAEQKDRDLLISRYSADGRGAVAAALKQRSHSAPVRREVKVQFLDAGTPQTTEFQAPELQPSPAFPSGDAGSATVAAITAAAIAATAPLIKAQSDMEARVAQVTSELRRLQGSEGRMDRALVSRVGSATDRMTQLEEQLTALTEQRLQHLEKIQGQQLELQNCLLGSALDAVTARTNPPSRSARHFDITLPESLQRQCSSACHTVDKTAAGDGPTVVQYQSRETQARREKSPFETPAPRKVIPRPTHWHFAARSSQTSSGKTQKAKQKNCGNGRLLEQIPNNPRSPTRCPAHSVGVRRVAIETVNDSQPEQSRETQPEAFIFSTGRGVPGEQVDALTKPPGKQDIQAGLKDVTSLTHEPLEGSSSAVQQANTMLQDLSKIKDEMRSLLQTADAFPLKSAEASHSSRSSRPAPPTLPSPPPPIPPVSMGDAVTSKATPPSCPSMVQKSQPPTSLFEDAGRVLRQVRHSRKVLEENLQAVVRAKDGEVLHTQLEALFNNRDASEELRVKKTVDAWINTLSKEIQDELVHPGSNAWLRIVERGSRAAAASAQRDQGSSNMSTAGVGKGVGKVEREGKRAAAVAARRTHTQRESIRTQAASTQPSSQQLNSSLRNKAEPQPQASVVLRSEGDEEYLAKIYGKALYEGHRRTLKKGPYLRFSSPIPKSKSLRPKVIESVKGVKMKSSKTQTSMSGAHDVSSLLQPGVSEPQYLFSPSGPVQQQQQQPGCPLQGFLIPMAIPLGKPRVDGKAPLPSRVIISDKPATVITSLPPTTAPKVNPPVCKPNTVLLEVHSEPRRPTPQLQIQVQPSVNIEGITSPGPDLSPTLHLPHPSIQAGADAQAFGDEDEEDDCFPGTNFLAVAEVQQPEVEEEAPEQAPIELNGLPSPPAALYHGPAFPVQPAQSEPLSTPVLSIIQHRETLENRLVEWVEQQLMARMISGMFPQPAQTDPANQSEPEDSVTSDIVETVGGGGLQLFVDAGVPVDSELIRHCVNEVLAEIISLMLGQREGSREPAVPASTQDTHIQQQQTPVPTPVPTPEPGVRESPPEGLSPVSTPELSEQPSPVQSPVPPQPSLPEPEKAPVGTPASTPLPSPYRVATPSPPPELAGLRNHPWGDAELPLKEEEPHSKEEEHPPPPSVLTVAHEEEGSPVPSKPESPPAPAVEEPVPAPPESPSVEESSSHFSPSLTETETETAARHISEGELLLSCGQMAAVRALEEEGFTLPNIMTSFNSSLHGVQDMDYDPPSEGQVIRRPRVPAHHDPILSLLARMEQGPASQSQQLERSWDEESSGEVSEGQRPVLTAAQEKVVTGHSLIRHWPTQSNTDQSPHATLTSPGQLVIQHTGERGAVAEDSGLSVNFRPSEEHTVTPHVLHSFAASSLQPGDSAHQQAAETAETPQMTHRPAPILVKQYQHKEGPESLSQRRSSNDMGAEVSPHAGGGVGLMSVRLPSVQKDDHSPSISTIEGDSDSANDVF</sequence>
<feature type="region of interest" description="Disordered" evidence="2">
    <location>
        <begin position="95"/>
        <end position="119"/>
    </location>
</feature>
<protein>
    <recommendedName>
        <fullName evidence="5">Protein TALPID3</fullName>
    </recommendedName>
</protein>
<dbReference type="PANTHER" id="PTHR15721">
    <property type="entry name" value="KIAA0586 PROTEIN"/>
    <property type="match status" value="1"/>
</dbReference>
<accession>A0A3B4BSS9</accession>
<feature type="compositionally biased region" description="Pro residues" evidence="2">
    <location>
        <begin position="545"/>
        <end position="559"/>
    </location>
</feature>
<evidence type="ECO:0000313" key="3">
    <source>
        <dbReference type="Ensembl" id="ENSPNAP00000001539.2"/>
    </source>
</evidence>
<feature type="compositionally biased region" description="Polar residues" evidence="2">
    <location>
        <begin position="577"/>
        <end position="586"/>
    </location>
</feature>
<feature type="region of interest" description="Disordered" evidence="2">
    <location>
        <begin position="1140"/>
        <end position="1327"/>
    </location>
</feature>
<feature type="region of interest" description="Disordered" evidence="2">
    <location>
        <begin position="1402"/>
        <end position="1431"/>
    </location>
</feature>
<feature type="compositionally biased region" description="Low complexity" evidence="2">
    <location>
        <begin position="533"/>
        <end position="544"/>
    </location>
</feature>
<evidence type="ECO:0008006" key="5">
    <source>
        <dbReference type="Google" id="ProtNLM"/>
    </source>
</evidence>
<feature type="compositionally biased region" description="Pro residues" evidence="2">
    <location>
        <begin position="1282"/>
        <end position="1303"/>
    </location>
</feature>
<feature type="compositionally biased region" description="Pro residues" evidence="2">
    <location>
        <begin position="1195"/>
        <end position="1206"/>
    </location>
</feature>
<feature type="compositionally biased region" description="Low complexity" evidence="2">
    <location>
        <begin position="728"/>
        <end position="739"/>
    </location>
</feature>
<feature type="compositionally biased region" description="Acidic residues" evidence="2">
    <location>
        <begin position="1596"/>
        <end position="1605"/>
    </location>
</feature>
<evidence type="ECO:0000256" key="2">
    <source>
        <dbReference type="SAM" id="MobiDB-lite"/>
    </source>
</evidence>
<proteinExistence type="predicted"/>
<feature type="compositionally biased region" description="Polar residues" evidence="2">
    <location>
        <begin position="388"/>
        <end position="397"/>
    </location>
</feature>
<dbReference type="GO" id="GO:0005814">
    <property type="term" value="C:centriole"/>
    <property type="evidence" value="ECO:0007669"/>
    <property type="project" value="TreeGrafter"/>
</dbReference>
<dbReference type="STRING" id="42514.ENSPNAP00000001539"/>
<dbReference type="OMA" id="SARNYHQ"/>
<feature type="region of interest" description="Disordered" evidence="2">
    <location>
        <begin position="530"/>
        <end position="587"/>
    </location>
</feature>
<name>A0A3B4BSS9_PYGNA</name>
<feature type="compositionally biased region" description="Polar residues" evidence="2">
    <location>
        <begin position="1550"/>
        <end position="1559"/>
    </location>
</feature>
<dbReference type="InterPro" id="IPR029246">
    <property type="entry name" value="TALPID3"/>
</dbReference>
<reference evidence="3 4" key="1">
    <citation type="submission" date="2020-10" db="EMBL/GenBank/DDBJ databases">
        <title>Pygocentrus nattereri (red-bellied piranha) genome, fPygNat1, primary haplotype.</title>
        <authorList>
            <person name="Myers G."/>
            <person name="Meyer A."/>
            <person name="Karagic N."/>
            <person name="Pippel M."/>
            <person name="Winkler S."/>
            <person name="Tracey A."/>
            <person name="Wood J."/>
            <person name="Formenti G."/>
            <person name="Howe K."/>
            <person name="Fedrigo O."/>
            <person name="Jarvis E.D."/>
        </authorList>
    </citation>
    <scope>NUCLEOTIDE SEQUENCE [LARGE SCALE GENOMIC DNA]</scope>
</reference>
<dbReference type="Pfam" id="PF15324">
    <property type="entry name" value="TALPID3"/>
    <property type="match status" value="1"/>
</dbReference>
<evidence type="ECO:0000313" key="4">
    <source>
        <dbReference type="Proteomes" id="UP001501920"/>
    </source>
</evidence>
<organism evidence="3 4">
    <name type="scientific">Pygocentrus nattereri</name>
    <name type="common">Red-bellied piranha</name>
    <dbReference type="NCBI Taxonomy" id="42514"/>
    <lineage>
        <taxon>Eukaryota</taxon>
        <taxon>Metazoa</taxon>
        <taxon>Chordata</taxon>
        <taxon>Craniata</taxon>
        <taxon>Vertebrata</taxon>
        <taxon>Euteleostomi</taxon>
        <taxon>Actinopterygii</taxon>
        <taxon>Neopterygii</taxon>
        <taxon>Teleostei</taxon>
        <taxon>Ostariophysi</taxon>
        <taxon>Characiformes</taxon>
        <taxon>Characoidei</taxon>
        <taxon>Pygocentrus</taxon>
    </lineage>
</organism>
<feature type="compositionally biased region" description="Polar residues" evidence="2">
    <location>
        <begin position="1511"/>
        <end position="1530"/>
    </location>
</feature>
<feature type="coiled-coil region" evidence="1">
    <location>
        <begin position="260"/>
        <end position="287"/>
    </location>
</feature>
<feature type="region of interest" description="Disordered" evidence="2">
    <location>
        <begin position="1511"/>
        <end position="1605"/>
    </location>
</feature>
<feature type="region of interest" description="Disordered" evidence="2">
    <location>
        <begin position="680"/>
        <end position="755"/>
    </location>
</feature>
<feature type="region of interest" description="Disordered" evidence="2">
    <location>
        <begin position="355"/>
        <end position="425"/>
    </location>
</feature>
<dbReference type="Ensembl" id="ENSPNAT00000011978.2">
    <property type="protein sequence ID" value="ENSPNAP00000001539.2"/>
    <property type="gene ID" value="ENSPNAG00000008234.2"/>
</dbReference>
<dbReference type="Proteomes" id="UP001501920">
    <property type="component" value="Chromosome 10"/>
</dbReference>
<reference evidence="3" key="2">
    <citation type="submission" date="2025-08" db="UniProtKB">
        <authorList>
            <consortium name="Ensembl"/>
        </authorList>
    </citation>
    <scope>IDENTIFICATION</scope>
</reference>
<dbReference type="PANTHER" id="PTHR15721:SF2">
    <property type="entry name" value="PROTEIN TALPID3"/>
    <property type="match status" value="1"/>
</dbReference>
<reference evidence="3" key="3">
    <citation type="submission" date="2025-09" db="UniProtKB">
        <authorList>
            <consortium name="Ensembl"/>
        </authorList>
    </citation>
    <scope>IDENTIFICATION</scope>
</reference>
<dbReference type="GO" id="GO:0007224">
    <property type="term" value="P:smoothened signaling pathway"/>
    <property type="evidence" value="ECO:0007669"/>
    <property type="project" value="InterPro"/>
</dbReference>
<dbReference type="GeneTree" id="ENSGT00390000012397"/>
<keyword evidence="1" id="KW-0175">Coiled coil</keyword>
<feature type="compositionally biased region" description="Low complexity" evidence="2">
    <location>
        <begin position="680"/>
        <end position="690"/>
    </location>
</feature>
<keyword evidence="4" id="KW-1185">Reference proteome</keyword>
<evidence type="ECO:0000256" key="1">
    <source>
        <dbReference type="SAM" id="Coils"/>
    </source>
</evidence>